<comment type="cofactor">
    <cofactor evidence="3">
        <name>Mg(2+)</name>
        <dbReference type="ChEBI" id="CHEBI:18420"/>
    </cofactor>
</comment>
<feature type="binding site" evidence="3">
    <location>
        <position position="296"/>
    </location>
    <ligand>
        <name>CTP</name>
        <dbReference type="ChEBI" id="CHEBI:37563"/>
    </ligand>
</feature>
<protein>
    <recommendedName>
        <fullName evidence="3">Coenzyme A biosynthesis bifunctional protein CoaBC</fullName>
    </recommendedName>
    <alternativeName>
        <fullName evidence="3">DNA/pantothenate metabolism flavoprotein</fullName>
    </alternativeName>
    <alternativeName>
        <fullName evidence="3">Phosphopantothenoylcysteine synthetase/decarboxylase</fullName>
        <shortName evidence="3">PPCS-PPCDC</shortName>
    </alternativeName>
    <domain>
        <recommendedName>
            <fullName evidence="3">Phosphopantothenoylcysteine decarboxylase</fullName>
            <shortName evidence="3">PPC decarboxylase</shortName>
            <shortName evidence="3">PPC-DC</shortName>
            <ecNumber evidence="3">4.1.1.36</ecNumber>
        </recommendedName>
        <alternativeName>
            <fullName evidence="3">CoaC</fullName>
        </alternativeName>
    </domain>
    <domain>
        <recommendedName>
            <fullName evidence="3">Phosphopantothenate--cysteine ligase</fullName>
            <ecNumber evidence="3">6.3.2.5</ecNumber>
        </recommendedName>
        <alternativeName>
            <fullName evidence="3">CoaB</fullName>
        </alternativeName>
        <alternativeName>
            <fullName evidence="3">Phosphopantothenoylcysteine synthetase</fullName>
            <shortName evidence="3">PPC synthetase</shortName>
            <shortName evidence="3">PPC-S</shortName>
        </alternativeName>
    </domain>
</protein>
<feature type="binding site" evidence="3">
    <location>
        <position position="348"/>
    </location>
    <ligand>
        <name>CTP</name>
        <dbReference type="ChEBI" id="CHEBI:37563"/>
    </ligand>
</feature>
<dbReference type="UniPathway" id="UPA00241">
    <property type="reaction ID" value="UER00353"/>
</dbReference>
<feature type="active site" description="Proton donor" evidence="3">
    <location>
        <position position="164"/>
    </location>
</feature>
<keyword evidence="3 4" id="KW-0436">Ligase</keyword>
<dbReference type="AlphaFoldDB" id="A0A7K3NMX8"/>
<comment type="pathway">
    <text evidence="3 4">Cofactor biosynthesis; coenzyme A biosynthesis; CoA from (R)-pantothenate: step 3/5.</text>
</comment>
<evidence type="ECO:0000256" key="3">
    <source>
        <dbReference type="HAMAP-Rule" id="MF_02225"/>
    </source>
</evidence>
<dbReference type="Proteomes" id="UP000469724">
    <property type="component" value="Unassembled WGS sequence"/>
</dbReference>
<feature type="region of interest" description="Phosphopantothenate--cysteine ligase" evidence="3">
    <location>
        <begin position="196"/>
        <end position="407"/>
    </location>
</feature>
<dbReference type="PANTHER" id="PTHR14359:SF6">
    <property type="entry name" value="PHOSPHOPANTOTHENOYLCYSTEINE DECARBOXYLASE"/>
    <property type="match status" value="1"/>
</dbReference>
<feature type="binding site" evidence="3">
    <location>
        <position position="284"/>
    </location>
    <ligand>
        <name>CTP</name>
        <dbReference type="ChEBI" id="CHEBI:37563"/>
    </ligand>
</feature>
<feature type="domain" description="DNA/pantothenate metabolism flavoprotein C-terminal" evidence="6">
    <location>
        <begin position="191"/>
        <end position="404"/>
    </location>
</feature>
<feature type="binding site" evidence="3">
    <location>
        <position position="352"/>
    </location>
    <ligand>
        <name>CTP</name>
        <dbReference type="ChEBI" id="CHEBI:37563"/>
    </ligand>
</feature>
<keyword evidence="2 3" id="KW-0456">Lyase</keyword>
<evidence type="ECO:0000256" key="1">
    <source>
        <dbReference type="ARBA" id="ARBA00022793"/>
    </source>
</evidence>
<dbReference type="InterPro" id="IPR003382">
    <property type="entry name" value="Flavoprotein"/>
</dbReference>
<sequence>MQSHFEFNFFSDKAIHFGVTGSISAFKIYSIVRLLLKLGINISCTLTKSAQQFVTPLSFQALGVDPVYSDMFKPQGNHFSHLAPSRTAQCQIIAPATANFIAKMAHGIADDMLSCQTLAFPHQQILAPAMNSLMWLSIPVQNNIQILKSRNVNILTPREGLLACGDAGLGKLADENDIFLSILKALSPQDLTGKKVLVCFGPTHEYFDVARYWSNPSTGLMGACLAIAAWLRGAEVHVVHGPCSFYFPQSIIITSITSAKQMYEAMITKYQAFDIICMAAAVADFSPIPFALSDEKFKRDITGLSVPNIEFTANPDILAKLGTLKTANQKLIGFCAETRDLELHAKEKLVRKNCDLMVANYIGHCDSGFNSSTNDVAVIDKYGRYEKWPVLPKTEVAWRILDWTTHV</sequence>
<dbReference type="SUPFAM" id="SSF102645">
    <property type="entry name" value="CoaB-like"/>
    <property type="match status" value="1"/>
</dbReference>
<keyword evidence="3 4" id="KW-0288">FMN</keyword>
<comment type="caution">
    <text evidence="3">Lacks conserved residue(s) required for the propagation of feature annotation.</text>
</comment>
<feature type="binding site" evidence="3">
    <location>
        <position position="334"/>
    </location>
    <ligand>
        <name>CTP</name>
        <dbReference type="ChEBI" id="CHEBI:37563"/>
    </ligand>
</feature>
<dbReference type="GO" id="GO:0004633">
    <property type="term" value="F:phosphopantothenoylcysteine decarboxylase activity"/>
    <property type="evidence" value="ECO:0007669"/>
    <property type="project" value="UniProtKB-UniRule"/>
</dbReference>
<dbReference type="NCBIfam" id="TIGR00521">
    <property type="entry name" value="coaBC_dfp"/>
    <property type="match status" value="1"/>
</dbReference>
<keyword evidence="1 3" id="KW-0210">Decarboxylase</keyword>
<dbReference type="EC" id="4.1.1.36" evidence="3"/>
<dbReference type="Pfam" id="PF04127">
    <property type="entry name" value="DFP"/>
    <property type="match status" value="1"/>
</dbReference>
<comment type="function">
    <text evidence="4">Catalyzes two steps in the biosynthesis of coenzyme A. In the first step cysteine is conjugated to 4'-phosphopantothenate to form 4-phosphopantothenoylcysteine, in the latter compound is decarboxylated to form 4'-phosphopantotheine.</text>
</comment>
<comment type="pathway">
    <text evidence="3 4">Cofactor biosynthesis; coenzyme A biosynthesis; CoA from (R)-pantothenate: step 2/5.</text>
</comment>
<dbReference type="RefSeq" id="WP_163301610.1">
    <property type="nucleotide sequence ID" value="NZ_JAAGRQ010000022.1"/>
</dbReference>
<dbReference type="GO" id="GO:0071513">
    <property type="term" value="C:phosphopantothenoylcysteine decarboxylase complex"/>
    <property type="evidence" value="ECO:0007669"/>
    <property type="project" value="TreeGrafter"/>
</dbReference>
<dbReference type="InterPro" id="IPR005252">
    <property type="entry name" value="CoaBC"/>
</dbReference>
<dbReference type="HAMAP" id="MF_02225">
    <property type="entry name" value="CoaBC"/>
    <property type="match status" value="1"/>
</dbReference>
<comment type="catalytic activity">
    <reaction evidence="3 4">
        <text>N-[(R)-4-phosphopantothenoyl]-L-cysteine + H(+) = (R)-4'-phosphopantetheine + CO2</text>
        <dbReference type="Rhea" id="RHEA:16793"/>
        <dbReference type="ChEBI" id="CHEBI:15378"/>
        <dbReference type="ChEBI" id="CHEBI:16526"/>
        <dbReference type="ChEBI" id="CHEBI:59458"/>
        <dbReference type="ChEBI" id="CHEBI:61723"/>
        <dbReference type="EC" id="4.1.1.36"/>
    </reaction>
</comment>
<dbReference type="InterPro" id="IPR007085">
    <property type="entry name" value="DNA/pantothenate-metab_flavo_C"/>
</dbReference>
<accession>A0A7K3NMX8</accession>
<reference evidence="7 8" key="1">
    <citation type="submission" date="2020-02" db="EMBL/GenBank/DDBJ databases">
        <title>Comparative genomics of sulfur disproportionating microorganisms.</title>
        <authorList>
            <person name="Ward L.M."/>
            <person name="Bertran E."/>
            <person name="Johnston D.T."/>
        </authorList>
    </citation>
    <scope>NUCLEOTIDE SEQUENCE [LARGE SCALE GENOMIC DNA]</scope>
    <source>
        <strain evidence="7 8">DSM 3696</strain>
    </source>
</reference>
<comment type="caution">
    <text evidence="7">The sequence shown here is derived from an EMBL/GenBank/DDBJ whole genome shotgun (WGS) entry which is preliminary data.</text>
</comment>
<evidence type="ECO:0000313" key="7">
    <source>
        <dbReference type="EMBL" id="NDY56559.1"/>
    </source>
</evidence>
<keyword evidence="3" id="KW-0460">Magnesium</keyword>
<comment type="function">
    <text evidence="3">Catalyzes two sequential steps in the biosynthesis of coenzyme A. In the first step cysteine is conjugated to 4'-phosphopantothenate to form 4-phosphopantothenoylcysteine. In the second step the latter compound is decarboxylated to form 4'-phosphopantotheine.</text>
</comment>
<dbReference type="GO" id="GO:0015941">
    <property type="term" value="P:pantothenate catabolic process"/>
    <property type="evidence" value="ECO:0007669"/>
    <property type="project" value="InterPro"/>
</dbReference>
<gene>
    <name evidence="3 7" type="primary">coaBC</name>
    <name evidence="7" type="ORF">G3N56_07360</name>
</gene>
<organism evidence="7 8">
    <name type="scientific">Desulfolutivibrio sulfodismutans</name>
    <dbReference type="NCBI Taxonomy" id="63561"/>
    <lineage>
        <taxon>Bacteria</taxon>
        <taxon>Pseudomonadati</taxon>
        <taxon>Thermodesulfobacteriota</taxon>
        <taxon>Desulfovibrionia</taxon>
        <taxon>Desulfovibrionales</taxon>
        <taxon>Desulfovibrionaceae</taxon>
        <taxon>Desulfolutivibrio</taxon>
    </lineage>
</organism>
<evidence type="ECO:0000259" key="6">
    <source>
        <dbReference type="Pfam" id="PF04127"/>
    </source>
</evidence>
<comment type="similarity">
    <text evidence="3 4">In the N-terminal section; belongs to the HFCD (homo-oligomeric flavin containing Cys decarboxylase) superfamily.</text>
</comment>
<dbReference type="InterPro" id="IPR036551">
    <property type="entry name" value="Flavin_trans-like"/>
</dbReference>
<evidence type="ECO:0000256" key="4">
    <source>
        <dbReference type="RuleBase" id="RU364078"/>
    </source>
</evidence>
<dbReference type="Gene3D" id="3.40.50.10300">
    <property type="entry name" value="CoaB-like"/>
    <property type="match status" value="1"/>
</dbReference>
<dbReference type="InterPro" id="IPR035929">
    <property type="entry name" value="CoaB-like_sf"/>
</dbReference>
<dbReference type="EMBL" id="JAAGRQ010000022">
    <property type="protein sequence ID" value="NDY56559.1"/>
    <property type="molecule type" value="Genomic_DNA"/>
</dbReference>
<keyword evidence="3 4" id="KW-0285">Flavoprotein</keyword>
<keyword evidence="3" id="KW-0479">Metal-binding</keyword>
<evidence type="ECO:0000313" key="8">
    <source>
        <dbReference type="Proteomes" id="UP000469724"/>
    </source>
</evidence>
<proteinExistence type="inferred from homology"/>
<evidence type="ECO:0000256" key="2">
    <source>
        <dbReference type="ARBA" id="ARBA00023239"/>
    </source>
</evidence>
<feature type="region of interest" description="Phosphopantothenoylcysteine decarboxylase" evidence="3">
    <location>
        <begin position="1"/>
        <end position="195"/>
    </location>
</feature>
<name>A0A7K3NMX8_9BACT</name>
<evidence type="ECO:0000259" key="5">
    <source>
        <dbReference type="Pfam" id="PF02441"/>
    </source>
</evidence>
<dbReference type="GO" id="GO:0046872">
    <property type="term" value="F:metal ion binding"/>
    <property type="evidence" value="ECO:0007669"/>
    <property type="project" value="UniProtKB-KW"/>
</dbReference>
<feature type="domain" description="Flavoprotein" evidence="5">
    <location>
        <begin position="14"/>
        <end position="183"/>
    </location>
</feature>
<dbReference type="GO" id="GO:0015937">
    <property type="term" value="P:coenzyme A biosynthetic process"/>
    <property type="evidence" value="ECO:0007669"/>
    <property type="project" value="UniProtKB-UniRule"/>
</dbReference>
<comment type="similarity">
    <text evidence="3 4">In the C-terminal section; belongs to the PPC synthetase family.</text>
</comment>
<feature type="binding site" evidence="3">
    <location>
        <begin position="315"/>
        <end position="318"/>
    </location>
    <ligand>
        <name>CTP</name>
        <dbReference type="ChEBI" id="CHEBI:37563"/>
    </ligand>
</feature>
<comment type="cofactor">
    <cofactor evidence="3">
        <name>FMN</name>
        <dbReference type="ChEBI" id="CHEBI:58210"/>
    </cofactor>
    <text evidence="3">Binds 1 FMN per subunit.</text>
</comment>
<dbReference type="GO" id="GO:0010181">
    <property type="term" value="F:FMN binding"/>
    <property type="evidence" value="ECO:0007669"/>
    <property type="project" value="UniProtKB-UniRule"/>
</dbReference>
<dbReference type="PANTHER" id="PTHR14359">
    <property type="entry name" value="HOMO-OLIGOMERIC FLAVIN CONTAINING CYS DECARBOXYLASE FAMILY"/>
    <property type="match status" value="1"/>
</dbReference>
<dbReference type="EC" id="6.3.2.5" evidence="3"/>
<dbReference type="SUPFAM" id="SSF52507">
    <property type="entry name" value="Homo-oligomeric flavin-containing Cys decarboxylases, HFCD"/>
    <property type="match status" value="1"/>
</dbReference>
<comment type="catalytic activity">
    <reaction evidence="3 4">
        <text>(R)-4'-phosphopantothenate + L-cysteine + CTP = N-[(R)-4-phosphopantothenoyl]-L-cysteine + CMP + diphosphate + H(+)</text>
        <dbReference type="Rhea" id="RHEA:19397"/>
        <dbReference type="ChEBI" id="CHEBI:10986"/>
        <dbReference type="ChEBI" id="CHEBI:15378"/>
        <dbReference type="ChEBI" id="CHEBI:33019"/>
        <dbReference type="ChEBI" id="CHEBI:35235"/>
        <dbReference type="ChEBI" id="CHEBI:37563"/>
        <dbReference type="ChEBI" id="CHEBI:59458"/>
        <dbReference type="ChEBI" id="CHEBI:60377"/>
        <dbReference type="EC" id="6.3.2.5"/>
    </reaction>
</comment>
<dbReference type="Gene3D" id="3.40.50.1950">
    <property type="entry name" value="Flavin prenyltransferase-like"/>
    <property type="match status" value="1"/>
</dbReference>
<keyword evidence="3" id="KW-0511">Multifunctional enzyme</keyword>
<dbReference type="Pfam" id="PF02441">
    <property type="entry name" value="Flavoprotein"/>
    <property type="match status" value="1"/>
</dbReference>
<dbReference type="GO" id="GO:0004632">
    <property type="term" value="F:phosphopantothenate--cysteine ligase activity"/>
    <property type="evidence" value="ECO:0007669"/>
    <property type="project" value="UniProtKB-UniRule"/>
</dbReference>
<keyword evidence="8" id="KW-1185">Reference proteome</keyword>